<feature type="domain" description="YvlB/LiaX N-terminal" evidence="2">
    <location>
        <begin position="5"/>
        <end position="35"/>
    </location>
</feature>
<keyword evidence="5" id="KW-1185">Reference proteome</keyword>
<evidence type="ECO:0000259" key="2">
    <source>
        <dbReference type="Pfam" id="PF22746"/>
    </source>
</evidence>
<dbReference type="AlphaFoldDB" id="A0A8S0WLK9"/>
<name>A0A8S0WLK9_9FIRM</name>
<sequence length="162" mass="17898">MIMNEEKLKVLEMIQEGKISAAEGMELLKAFDEGQDGEPYLGQRRAGSAPKDQAQDQETHGGATSSAAEHFLRVRVTGDKSNKVNVNIPFSLIKSASKLARYALAFIPAEARAEMEKKGLDPYDINIEELVRLLEQGTDGKLVDIETEDEYQGKVKVEVCVE</sequence>
<proteinExistence type="predicted"/>
<reference evidence="3" key="2">
    <citation type="submission" date="2020-01" db="EMBL/GenBank/DDBJ databases">
        <authorList>
            <person name="Hornung B."/>
        </authorList>
    </citation>
    <scope>NUCLEOTIDE SEQUENCE</scope>
    <source>
        <strain evidence="3">PacBioINE</strain>
    </source>
</reference>
<evidence type="ECO:0000313" key="5">
    <source>
        <dbReference type="Proteomes" id="UP001071230"/>
    </source>
</evidence>
<feature type="region of interest" description="Disordered" evidence="1">
    <location>
        <begin position="35"/>
        <end position="68"/>
    </location>
</feature>
<dbReference type="EMBL" id="CDGJ01000066">
    <property type="protein sequence ID" value="CEJ07829.1"/>
    <property type="molecule type" value="Genomic_DNA"/>
</dbReference>
<organism evidence="3">
    <name type="scientific">Acididesulfobacillus acetoxydans</name>
    <dbReference type="NCBI Taxonomy" id="1561005"/>
    <lineage>
        <taxon>Bacteria</taxon>
        <taxon>Bacillati</taxon>
        <taxon>Bacillota</taxon>
        <taxon>Clostridia</taxon>
        <taxon>Eubacteriales</taxon>
        <taxon>Peptococcaceae</taxon>
        <taxon>Acididesulfobacillus</taxon>
    </lineage>
</organism>
<protein>
    <recommendedName>
        <fullName evidence="2">YvlB/LiaX N-terminal domain-containing protein</fullName>
    </recommendedName>
</protein>
<accession>A0A8S0WLK9</accession>
<dbReference type="Pfam" id="PF22746">
    <property type="entry name" value="SHOCT-like_DUF2089-C"/>
    <property type="match status" value="1"/>
</dbReference>
<reference evidence="4" key="1">
    <citation type="submission" date="2014-11" db="EMBL/GenBank/DDBJ databases">
        <authorList>
            <person name="Hornung B.V."/>
        </authorList>
    </citation>
    <scope>NUCLEOTIDE SEQUENCE</scope>
    <source>
        <strain evidence="4">INE</strain>
    </source>
</reference>
<gene>
    <name evidence="3" type="ORF">DEACI_0703</name>
    <name evidence="4" type="ORF">DEACI_2295</name>
</gene>
<dbReference type="EMBL" id="LR746496">
    <property type="protein sequence ID" value="CAA7600054.1"/>
    <property type="molecule type" value="Genomic_DNA"/>
</dbReference>
<dbReference type="Proteomes" id="UP001071230">
    <property type="component" value="Unassembled WGS sequence"/>
</dbReference>
<dbReference type="Proteomes" id="UP000836597">
    <property type="component" value="Chromosome"/>
</dbReference>
<evidence type="ECO:0000313" key="3">
    <source>
        <dbReference type="EMBL" id="CAA7600054.1"/>
    </source>
</evidence>
<evidence type="ECO:0000256" key="1">
    <source>
        <dbReference type="SAM" id="MobiDB-lite"/>
    </source>
</evidence>
<dbReference type="RefSeq" id="WP_338077716.1">
    <property type="nucleotide sequence ID" value="NZ_LR746496.1"/>
</dbReference>
<dbReference type="InterPro" id="IPR053959">
    <property type="entry name" value="YvlB/LiaX_N"/>
</dbReference>
<evidence type="ECO:0000313" key="4">
    <source>
        <dbReference type="EMBL" id="CEJ07829.1"/>
    </source>
</evidence>
<dbReference type="KEGG" id="aacx:DEACI_0703"/>